<organism evidence="1 2">
    <name type="scientific">Rhizophagus irregularis</name>
    <dbReference type="NCBI Taxonomy" id="588596"/>
    <lineage>
        <taxon>Eukaryota</taxon>
        <taxon>Fungi</taxon>
        <taxon>Fungi incertae sedis</taxon>
        <taxon>Mucoromycota</taxon>
        <taxon>Glomeromycotina</taxon>
        <taxon>Glomeromycetes</taxon>
        <taxon>Glomerales</taxon>
        <taxon>Glomeraceae</taxon>
        <taxon>Rhizophagus</taxon>
    </lineage>
</organism>
<sequence>MRVLTSLLTNYAKVTNLRIHQTKCGKQFLQFPPSHHHYINTRSFYRPRNLSRPLHLSQKSSFIKMASQVPLQISNTTTTNLSSVDARGGLRKSFPHCIANNLPKETVKSVIDNIFKKTSGKDATSVYTSSAEWIQSLSTSIANELSANFNVPAENFSESSTKIANVVSGIGNGTWSSGITPINAIKDLETNVPLYISDYFDQLSGWSREHVFDEQKARIGSIISGLNSSSKPYPAASPHGPETALSGKYVKINWKLSAANVDRPFNISPGTASFSSEAEPSSGEVYRYFAFIDSSKLAISMEKDGSIKKNLYNFTDPSQLWRIDNYGNFYALYNKKYGAYLGKSLKANKEKPDNNWHESAVYLVENDEHTYSIGYTRNNKQLDSADILRNLTLVTIPLVAWRNPSGKFVSIESNQGSLNFSDGETHGSTTIPKPEQLFLFVPHPDFSTKSVIIGQNEKFLEFNPSDSNKSSSFGFELKTPERLPFILFDYDQNIYPRGANFLASRLQQPSISKAAVPPPGKGTRVRVWKSDPSVKTIGIRELFLINTDIKSGPVDSWFETVSTAKPIAPDTNGDFLLDFDNTPSQAPNESDNHTRFDVVHTFSTVRYTYDLLLGDLEYLDGNPPQITRPWGNKRLQIFPHAGEEANAYYSREEGALKFFFTKRKDGTPIFLCRSLDVVAHEAGHSFLDILQPQWRSDGQTGGFHEAFGDLCSLFVLISMADIADLFVTLTKANLRDPNNFLSAVGEEFGDALFNNKGKGLRNLSNDLIGSKAQPEVHALSLVFSGFYYDVLVDVFALERNPAIKGDTDTLLDVATALRRALIIAIRVSSESSTKTKFQELATNLETAFETLSRRLGVNLSSWTEVVRKHAKARELSIAGLS</sequence>
<accession>A0A2I1DYP7</accession>
<dbReference type="SUPFAM" id="SSF55486">
    <property type="entry name" value="Metalloproteases ('zincins'), catalytic domain"/>
    <property type="match status" value="1"/>
</dbReference>
<proteinExistence type="predicted"/>
<dbReference type="Proteomes" id="UP000684084">
    <property type="component" value="Unassembled WGS sequence"/>
</dbReference>
<gene>
    <name evidence="1" type="ORF">CHRIB12_LOCUS6241</name>
</gene>
<dbReference type="VEuPathDB" id="FungiDB:RhiirFUN_012168"/>
<protein>
    <submittedName>
        <fullName evidence="1">Uncharacterized protein</fullName>
    </submittedName>
</protein>
<evidence type="ECO:0000313" key="2">
    <source>
        <dbReference type="Proteomes" id="UP000684084"/>
    </source>
</evidence>
<dbReference type="VEuPathDB" id="FungiDB:RhiirA1_436629"/>
<name>A0A2I1DYP7_9GLOM</name>
<dbReference type="EMBL" id="CAGKOT010000010">
    <property type="protein sequence ID" value="CAB5356011.1"/>
    <property type="molecule type" value="Genomic_DNA"/>
</dbReference>
<reference evidence="1" key="1">
    <citation type="submission" date="2020-05" db="EMBL/GenBank/DDBJ databases">
        <authorList>
            <person name="Rincon C."/>
            <person name="Sanders R I."/>
            <person name="Robbins C."/>
            <person name="Chaturvedi A."/>
        </authorList>
    </citation>
    <scope>NUCLEOTIDE SEQUENCE</scope>
    <source>
        <strain evidence="1">CHB12</strain>
    </source>
</reference>
<dbReference type="VEuPathDB" id="FungiDB:FUN_014988"/>
<comment type="caution">
    <text evidence="1">The sequence shown here is derived from an EMBL/GenBank/DDBJ whole genome shotgun (WGS) entry which is preliminary data.</text>
</comment>
<dbReference type="OrthoDB" id="2319423at2759"/>
<dbReference type="AlphaFoldDB" id="A0A2I1DYP7"/>
<evidence type="ECO:0000313" key="1">
    <source>
        <dbReference type="EMBL" id="CAB5356011.1"/>
    </source>
</evidence>